<dbReference type="EC" id="1.11.1.26" evidence="2"/>
<keyword evidence="4" id="KW-0575">Peroxidase</keyword>
<dbReference type="GO" id="GO:0045454">
    <property type="term" value="P:cell redox homeostasis"/>
    <property type="evidence" value="ECO:0007669"/>
    <property type="project" value="TreeGrafter"/>
</dbReference>
<evidence type="ECO:0000256" key="5">
    <source>
        <dbReference type="ARBA" id="ARBA00022862"/>
    </source>
</evidence>
<keyword evidence="7" id="KW-0676">Redox-active center</keyword>
<gene>
    <name evidence="12" type="ordered locus">Gura_1330</name>
</gene>
<comment type="subunit">
    <text evidence="1">Homodimer; disulfide-linked, upon oxidation. 5 homodimers assemble to form a ring-like decamer.</text>
</comment>
<evidence type="ECO:0000313" key="12">
    <source>
        <dbReference type="EMBL" id="ABQ25531.1"/>
    </source>
</evidence>
<accession>A5GA64</accession>
<dbReference type="STRING" id="351605.Gura_1330"/>
<reference evidence="12 13" key="1">
    <citation type="submission" date="2007-05" db="EMBL/GenBank/DDBJ databases">
        <title>Complete sequence of Geobacter uraniireducens Rf4.</title>
        <authorList>
            <consortium name="US DOE Joint Genome Institute"/>
            <person name="Copeland A."/>
            <person name="Lucas S."/>
            <person name="Lapidus A."/>
            <person name="Barry K."/>
            <person name="Detter J.C."/>
            <person name="Glavina del Rio T."/>
            <person name="Hammon N."/>
            <person name="Israni S."/>
            <person name="Dalin E."/>
            <person name="Tice H."/>
            <person name="Pitluck S."/>
            <person name="Chertkov O."/>
            <person name="Brettin T."/>
            <person name="Bruce D."/>
            <person name="Han C."/>
            <person name="Schmutz J."/>
            <person name="Larimer F."/>
            <person name="Land M."/>
            <person name="Hauser L."/>
            <person name="Kyrpides N."/>
            <person name="Mikhailova N."/>
            <person name="Shelobolina E."/>
            <person name="Aklujkar M."/>
            <person name="Lovley D."/>
            <person name="Richardson P."/>
        </authorList>
    </citation>
    <scope>NUCLEOTIDE SEQUENCE [LARGE SCALE GENOMIC DNA]</scope>
    <source>
        <strain evidence="12 13">Rf4</strain>
    </source>
</reference>
<keyword evidence="5" id="KW-0049">Antioxidant</keyword>
<name>A5GA64_GEOUR</name>
<keyword evidence="13" id="KW-1185">Reference proteome</keyword>
<dbReference type="GO" id="GO:0102039">
    <property type="term" value="F:NADH-dependent peroxiredoxin activity"/>
    <property type="evidence" value="ECO:0007669"/>
    <property type="project" value="UniProtKB-EC"/>
</dbReference>
<keyword evidence="10" id="KW-0732">Signal</keyword>
<evidence type="ECO:0000256" key="10">
    <source>
        <dbReference type="SAM" id="SignalP"/>
    </source>
</evidence>
<evidence type="ECO:0000256" key="7">
    <source>
        <dbReference type="ARBA" id="ARBA00023284"/>
    </source>
</evidence>
<feature type="chain" id="PRO_5002683344" description="Alkyl hydroperoxide reductase C" evidence="10">
    <location>
        <begin position="28"/>
        <end position="223"/>
    </location>
</feature>
<dbReference type="GO" id="GO:0008379">
    <property type="term" value="F:thioredoxin peroxidase activity"/>
    <property type="evidence" value="ECO:0007669"/>
    <property type="project" value="TreeGrafter"/>
</dbReference>
<comment type="catalytic activity">
    <reaction evidence="9">
        <text>a hydroperoxide + NADH + H(+) = an alcohol + NAD(+) + H2O</text>
        <dbReference type="Rhea" id="RHEA:62628"/>
        <dbReference type="ChEBI" id="CHEBI:15377"/>
        <dbReference type="ChEBI" id="CHEBI:15378"/>
        <dbReference type="ChEBI" id="CHEBI:30879"/>
        <dbReference type="ChEBI" id="CHEBI:35924"/>
        <dbReference type="ChEBI" id="CHEBI:57540"/>
        <dbReference type="ChEBI" id="CHEBI:57945"/>
        <dbReference type="EC" id="1.11.1.26"/>
    </reaction>
</comment>
<dbReference type="CDD" id="cd03015">
    <property type="entry name" value="PRX_Typ2cys"/>
    <property type="match status" value="1"/>
</dbReference>
<dbReference type="Gene3D" id="3.40.30.10">
    <property type="entry name" value="Glutaredoxin"/>
    <property type="match status" value="1"/>
</dbReference>
<dbReference type="OrthoDB" id="9812811at2"/>
<dbReference type="GO" id="GO:0005829">
    <property type="term" value="C:cytosol"/>
    <property type="evidence" value="ECO:0007669"/>
    <property type="project" value="TreeGrafter"/>
</dbReference>
<feature type="domain" description="Thioredoxin" evidence="11">
    <location>
        <begin position="48"/>
        <end position="206"/>
    </location>
</feature>
<evidence type="ECO:0000256" key="9">
    <source>
        <dbReference type="ARBA" id="ARBA00047572"/>
    </source>
</evidence>
<dbReference type="InterPro" id="IPR013766">
    <property type="entry name" value="Thioredoxin_domain"/>
</dbReference>
<dbReference type="InterPro" id="IPR050217">
    <property type="entry name" value="Peroxiredoxin"/>
</dbReference>
<dbReference type="Proteomes" id="UP000006695">
    <property type="component" value="Chromosome"/>
</dbReference>
<keyword evidence="6" id="KW-0560">Oxidoreductase</keyword>
<evidence type="ECO:0000256" key="3">
    <source>
        <dbReference type="ARBA" id="ARBA00017462"/>
    </source>
</evidence>
<feature type="signal peptide" evidence="10">
    <location>
        <begin position="1"/>
        <end position="27"/>
    </location>
</feature>
<dbReference type="GO" id="GO:0006979">
    <property type="term" value="P:response to oxidative stress"/>
    <property type="evidence" value="ECO:0007669"/>
    <property type="project" value="TreeGrafter"/>
</dbReference>
<dbReference type="InterPro" id="IPR000866">
    <property type="entry name" value="AhpC/TSA"/>
</dbReference>
<evidence type="ECO:0000313" key="13">
    <source>
        <dbReference type="Proteomes" id="UP000006695"/>
    </source>
</evidence>
<evidence type="ECO:0000256" key="6">
    <source>
        <dbReference type="ARBA" id="ARBA00023002"/>
    </source>
</evidence>
<dbReference type="EMBL" id="CP000698">
    <property type="protein sequence ID" value="ABQ25531.1"/>
    <property type="molecule type" value="Genomic_DNA"/>
</dbReference>
<protein>
    <recommendedName>
        <fullName evidence="3">Alkyl hydroperoxide reductase C</fullName>
        <ecNumber evidence="2">1.11.1.26</ecNumber>
    </recommendedName>
    <alternativeName>
        <fullName evidence="8">Peroxiredoxin</fullName>
    </alternativeName>
</protein>
<evidence type="ECO:0000256" key="2">
    <source>
        <dbReference type="ARBA" id="ARBA00013021"/>
    </source>
</evidence>
<dbReference type="GO" id="GO:0042744">
    <property type="term" value="P:hydrogen peroxide catabolic process"/>
    <property type="evidence" value="ECO:0007669"/>
    <property type="project" value="TreeGrafter"/>
</dbReference>
<dbReference type="AlphaFoldDB" id="A5GA64"/>
<sequence>MKNTKTMLATLTAGIIFIGISSSPAQTMEMPPTMMHGIEEMMMGQHQAKVGQFAPDFSLEAVVGTEAGKEFRKISLSDYRGKWLVLFFYPLDFTFVCPTEIKGFNDALDAFKKLDAEVLGASVDSKFSHLAWIKRGDLGNLKYPLLSDFKKEVSERYGILDNKEGVALRGLFIIDPQGVLQYQVVHNLDVGRSVEETLRVLEALQTGSLCPLGWKPGQKTLGK</sequence>
<dbReference type="GO" id="GO:0033554">
    <property type="term" value="P:cellular response to stress"/>
    <property type="evidence" value="ECO:0007669"/>
    <property type="project" value="TreeGrafter"/>
</dbReference>
<evidence type="ECO:0000256" key="8">
    <source>
        <dbReference type="ARBA" id="ARBA00032077"/>
    </source>
</evidence>
<dbReference type="PANTHER" id="PTHR10681">
    <property type="entry name" value="THIOREDOXIN PEROXIDASE"/>
    <property type="match status" value="1"/>
</dbReference>
<dbReference type="HOGENOM" id="CLU_042529_21_3_7"/>
<evidence type="ECO:0000259" key="11">
    <source>
        <dbReference type="PROSITE" id="PS51352"/>
    </source>
</evidence>
<dbReference type="KEGG" id="gur:Gura_1330"/>
<evidence type="ECO:0000256" key="1">
    <source>
        <dbReference type="ARBA" id="ARBA00011654"/>
    </source>
</evidence>
<dbReference type="SUPFAM" id="SSF52833">
    <property type="entry name" value="Thioredoxin-like"/>
    <property type="match status" value="1"/>
</dbReference>
<dbReference type="Pfam" id="PF00578">
    <property type="entry name" value="AhpC-TSA"/>
    <property type="match status" value="1"/>
</dbReference>
<dbReference type="PROSITE" id="PS51352">
    <property type="entry name" value="THIOREDOXIN_2"/>
    <property type="match status" value="1"/>
</dbReference>
<dbReference type="InterPro" id="IPR036249">
    <property type="entry name" value="Thioredoxin-like_sf"/>
</dbReference>
<proteinExistence type="predicted"/>
<dbReference type="PANTHER" id="PTHR10681:SF121">
    <property type="entry name" value="ALKYL HYDROPEROXIDE REDUCTASE C"/>
    <property type="match status" value="1"/>
</dbReference>
<organism evidence="12 13">
    <name type="scientific">Geotalea uraniireducens (strain Rf4)</name>
    <name type="common">Geobacter uraniireducens</name>
    <dbReference type="NCBI Taxonomy" id="351605"/>
    <lineage>
        <taxon>Bacteria</taxon>
        <taxon>Pseudomonadati</taxon>
        <taxon>Thermodesulfobacteriota</taxon>
        <taxon>Desulfuromonadia</taxon>
        <taxon>Geobacterales</taxon>
        <taxon>Geobacteraceae</taxon>
        <taxon>Geotalea</taxon>
    </lineage>
</organism>
<evidence type="ECO:0000256" key="4">
    <source>
        <dbReference type="ARBA" id="ARBA00022559"/>
    </source>
</evidence>